<dbReference type="eggNOG" id="ENOG502ZZRI">
    <property type="taxonomic scope" value="Bacteria"/>
</dbReference>
<keyword evidence="2" id="KW-1185">Reference proteome</keyword>
<evidence type="ECO:0000313" key="1">
    <source>
        <dbReference type="EMBL" id="ABW27704.1"/>
    </source>
</evidence>
<dbReference type="STRING" id="329726.AM1_2704"/>
<name>B0C820_ACAM1</name>
<gene>
    <name evidence="1" type="ordered locus">AM1_2704</name>
</gene>
<sequence length="281" mass="31388">MHDSQPSLIFVDAHVHLHHCFAIQTVLDSALRNFQDNVSNMTTNLQHQLGVLVINEIGQQNSFAQLRADVSHQQAITLNDWTLQVTPEQESLVAQHSTGQQILLIVGRQIVTSEKIEVLSLFSSTTIPEQQSLEKTLLNIRTAGGLAVLPWGFGKWFGKRGKLVNQVIQDRNPTEILIGDNGNRPGFWINPVYLNKAKKKGIKVLPGTDPLPLATEVHRPGSFGFYTQGIIEPNRPAACLKQILIDPNASIHPYGSLETPFRFINNQIQFRLQKKKSKAVE</sequence>
<proteinExistence type="predicted"/>
<dbReference type="EMBL" id="CP000828">
    <property type="protein sequence ID" value="ABW27704.1"/>
    <property type="molecule type" value="Genomic_DNA"/>
</dbReference>
<dbReference type="AlphaFoldDB" id="B0C820"/>
<evidence type="ECO:0000313" key="2">
    <source>
        <dbReference type="Proteomes" id="UP000000268"/>
    </source>
</evidence>
<dbReference type="KEGG" id="amr:AM1_2704"/>
<dbReference type="OrthoDB" id="5430839at2"/>
<dbReference type="Proteomes" id="UP000000268">
    <property type="component" value="Chromosome"/>
</dbReference>
<dbReference type="HOGENOM" id="CLU_1089042_0_0_3"/>
<organism evidence="1 2">
    <name type="scientific">Acaryochloris marina (strain MBIC 11017)</name>
    <dbReference type="NCBI Taxonomy" id="329726"/>
    <lineage>
        <taxon>Bacteria</taxon>
        <taxon>Bacillati</taxon>
        <taxon>Cyanobacteriota</taxon>
        <taxon>Cyanophyceae</taxon>
        <taxon>Acaryochloridales</taxon>
        <taxon>Acaryochloridaceae</taxon>
        <taxon>Acaryochloris</taxon>
    </lineage>
</organism>
<protein>
    <submittedName>
        <fullName evidence="1">Uncharacterized protein</fullName>
    </submittedName>
</protein>
<dbReference type="RefSeq" id="WP_012163153.1">
    <property type="nucleotide sequence ID" value="NC_009925.1"/>
</dbReference>
<accession>B0C820</accession>
<reference evidence="1 2" key="1">
    <citation type="journal article" date="2008" name="Proc. Natl. Acad. Sci. U.S.A.">
        <title>Niche adaptation and genome expansion in the chlorophyll d-producing cyanobacterium Acaryochloris marina.</title>
        <authorList>
            <person name="Swingley W.D."/>
            <person name="Chen M."/>
            <person name="Cheung P.C."/>
            <person name="Conrad A.L."/>
            <person name="Dejesa L.C."/>
            <person name="Hao J."/>
            <person name="Honchak B.M."/>
            <person name="Karbach L.E."/>
            <person name="Kurdoglu A."/>
            <person name="Lahiri S."/>
            <person name="Mastrian S.D."/>
            <person name="Miyashita H."/>
            <person name="Page L."/>
            <person name="Ramakrishna P."/>
            <person name="Satoh S."/>
            <person name="Sattley W.M."/>
            <person name="Shimada Y."/>
            <person name="Taylor H.L."/>
            <person name="Tomo T."/>
            <person name="Tsuchiya T."/>
            <person name="Wang Z.T."/>
            <person name="Raymond J."/>
            <person name="Mimuro M."/>
            <person name="Blankenship R.E."/>
            <person name="Touchman J.W."/>
        </authorList>
    </citation>
    <scope>NUCLEOTIDE SEQUENCE [LARGE SCALE GENOMIC DNA]</scope>
    <source>
        <strain evidence="2">MBIC 11017</strain>
    </source>
</reference>